<dbReference type="GO" id="GO:0032389">
    <property type="term" value="C:MutLalpha complex"/>
    <property type="evidence" value="ECO:0007669"/>
    <property type="project" value="TreeGrafter"/>
</dbReference>
<dbReference type="GO" id="GO:0016887">
    <property type="term" value="F:ATP hydrolysis activity"/>
    <property type="evidence" value="ECO:0007669"/>
    <property type="project" value="InterPro"/>
</dbReference>
<dbReference type="InterPro" id="IPR002099">
    <property type="entry name" value="MutL/Mlh/PMS"/>
</dbReference>
<feature type="compositionally biased region" description="Basic and acidic residues" evidence="3">
    <location>
        <begin position="573"/>
        <end position="594"/>
    </location>
</feature>
<evidence type="ECO:0000313" key="5">
    <source>
        <dbReference type="EMBL" id="CAB3264972.1"/>
    </source>
</evidence>
<feature type="compositionally biased region" description="Basic and acidic residues" evidence="3">
    <location>
        <begin position="362"/>
        <end position="373"/>
    </location>
</feature>
<feature type="region of interest" description="Disordered" evidence="3">
    <location>
        <begin position="573"/>
        <end position="611"/>
    </location>
</feature>
<dbReference type="AlphaFoldDB" id="A0A6F9DNE6"/>
<dbReference type="GO" id="GO:0006298">
    <property type="term" value="P:mismatch repair"/>
    <property type="evidence" value="ECO:0007669"/>
    <property type="project" value="InterPro"/>
</dbReference>
<dbReference type="EMBL" id="LR789110">
    <property type="protein sequence ID" value="CAB3264972.1"/>
    <property type="molecule type" value="mRNA"/>
</dbReference>
<evidence type="ECO:0000256" key="1">
    <source>
        <dbReference type="ARBA" id="ARBA00006082"/>
    </source>
</evidence>
<sequence length="865" mass="96419">MNKLGNETVRLISSTQVITSVSSAVKEVVENCLDAGATNVDVKLEDFGLEKIEVRDNGCGIKVCDVPYAGQRHYTSKIQTHDDLQLLTTYGFRGEALGSLCELGDVTICTRTKDELHSTLYTLSSSGIITGTKPSHAPVGTTVIVKHLFKNLPVRKQFYNSTKKKKEQLKLTEDYLMAVSLAHPGCHVHFSNNKMLVWQKPRASTVRAALVSVLTSSVARNMVEVHKKDGLISVQMFLPKNLPSRKNPHRTFLIVNSRPVRDKGIDKILRKHANGDDSGWPVCLVIIQLPTETVDANVNANKTQVILSQKEKVLELIESMLVDFYDASSRCEKAGNESSFGSSLANSNRHLDKCPAVEAVEKTIPVEKSKEDTSDSSNNENLEPNMLHHSSTSKSAEFNNNRFEANRQSSLSEIVLSNNIECNIMEIPPNSPSHTRGDDKNSPGYNQTEINVLPDFNLSDDQSSVSLSSNSNKKPSEELWSRGDLLQNKSVQPVRILAGGRSALSNVSKTPSRKRSHNDDSMHQSTLDNLVTPNSKKPRSVFEVSGGSEKFDALPEEKQMQCISVAGTEWDNYQKQKKAEERKSRKLKPTERHSFIKPTLSEDEVEEGESEDGDFPIIEKMIDTNYGSLKNNIHELIVLEQANSTSKQNQPHFIAYLAEKSNVVFRNGPALFVANLMRLSEKVVFTNLLETYKLQCTKLDSPIALDEKIVGPQGLDVLDQLKTTNVDSMCPDAEILDPRITSNGFKVQKVVKRNTGRTVYYLCSMTLSVPYYSVQELKGILSKLHTNMDLSVKESRPSCVVYYLQGEAARISWATPPSDDHTVISSDLVSVLKTSSNVEEFLGLKCFHSKPIFHKLTYLKRYKHS</sequence>
<dbReference type="SUPFAM" id="SSF55874">
    <property type="entry name" value="ATPase domain of HSP90 chaperone/DNA topoisomerase II/histidine kinase"/>
    <property type="match status" value="1"/>
</dbReference>
<dbReference type="InterPro" id="IPR036890">
    <property type="entry name" value="HATPase_C_sf"/>
</dbReference>
<keyword evidence="2" id="KW-0227">DNA damage</keyword>
<dbReference type="GO" id="GO:0140664">
    <property type="term" value="F:ATP-dependent DNA damage sensor activity"/>
    <property type="evidence" value="ECO:0007669"/>
    <property type="project" value="InterPro"/>
</dbReference>
<dbReference type="GO" id="GO:0005524">
    <property type="term" value="F:ATP binding"/>
    <property type="evidence" value="ECO:0007669"/>
    <property type="project" value="InterPro"/>
</dbReference>
<feature type="compositionally biased region" description="Polar residues" evidence="3">
    <location>
        <begin position="375"/>
        <end position="394"/>
    </location>
</feature>
<feature type="region of interest" description="Disordered" evidence="3">
    <location>
        <begin position="425"/>
        <end position="485"/>
    </location>
</feature>
<evidence type="ECO:0000256" key="3">
    <source>
        <dbReference type="SAM" id="MobiDB-lite"/>
    </source>
</evidence>
<dbReference type="PANTHER" id="PTHR10073:SF54">
    <property type="entry name" value="PMS1 PROTEIN HOMOLOG 1"/>
    <property type="match status" value="1"/>
</dbReference>
<dbReference type="Pfam" id="PF13589">
    <property type="entry name" value="HATPase_c_3"/>
    <property type="match status" value="1"/>
</dbReference>
<evidence type="ECO:0000259" key="4">
    <source>
        <dbReference type="SMART" id="SM01340"/>
    </source>
</evidence>
<accession>A0A6F9DNE6</accession>
<dbReference type="SUPFAM" id="SSF54211">
    <property type="entry name" value="Ribosomal protein S5 domain 2-like"/>
    <property type="match status" value="1"/>
</dbReference>
<dbReference type="Gene3D" id="3.30.230.10">
    <property type="match status" value="1"/>
</dbReference>
<dbReference type="Gene3D" id="3.30.565.10">
    <property type="entry name" value="Histidine kinase-like ATPase, C-terminal domain"/>
    <property type="match status" value="1"/>
</dbReference>
<dbReference type="CDD" id="cd16926">
    <property type="entry name" value="HATPase_MutL-MLH-PMS-like"/>
    <property type="match status" value="1"/>
</dbReference>
<dbReference type="SMART" id="SM01340">
    <property type="entry name" value="DNA_mis_repair"/>
    <property type="match status" value="1"/>
</dbReference>
<feature type="domain" description="DNA mismatch repair protein S5" evidence="4">
    <location>
        <begin position="210"/>
        <end position="326"/>
    </location>
</feature>
<name>A0A6F9DNE6_9ASCI</name>
<dbReference type="FunFam" id="3.30.565.10:FF:000017">
    <property type="entry name" value="PMS1 homolog 1, mismatch repair system component"/>
    <property type="match status" value="1"/>
</dbReference>
<dbReference type="InterPro" id="IPR014762">
    <property type="entry name" value="DNA_mismatch_repair_CS"/>
</dbReference>
<dbReference type="GO" id="GO:0004519">
    <property type="term" value="F:endonuclease activity"/>
    <property type="evidence" value="ECO:0007669"/>
    <property type="project" value="UniProtKB-KW"/>
</dbReference>
<dbReference type="InterPro" id="IPR014721">
    <property type="entry name" value="Ribsml_uS5_D2-typ_fold_subgr"/>
</dbReference>
<feature type="region of interest" description="Disordered" evidence="3">
    <location>
        <begin position="362"/>
        <end position="394"/>
    </location>
</feature>
<dbReference type="Pfam" id="PF01119">
    <property type="entry name" value="DNA_mis_repair"/>
    <property type="match status" value="1"/>
</dbReference>
<keyword evidence="5" id="KW-0255">Endonuclease</keyword>
<reference evidence="5" key="1">
    <citation type="submission" date="2020-04" db="EMBL/GenBank/DDBJ databases">
        <authorList>
            <person name="Neveu A P."/>
        </authorList>
    </citation>
    <scope>NUCLEOTIDE SEQUENCE</scope>
    <source>
        <tissue evidence="5">Whole embryo</tissue>
    </source>
</reference>
<proteinExistence type="evidence at transcript level"/>
<feature type="region of interest" description="Disordered" evidence="3">
    <location>
        <begin position="502"/>
        <end position="540"/>
    </location>
</feature>
<feature type="compositionally biased region" description="Acidic residues" evidence="3">
    <location>
        <begin position="601"/>
        <end position="611"/>
    </location>
</feature>
<dbReference type="PROSITE" id="PS00058">
    <property type="entry name" value="DNA_MISMATCH_REPAIR_1"/>
    <property type="match status" value="1"/>
</dbReference>
<feature type="compositionally biased region" description="Polar residues" evidence="3">
    <location>
        <begin position="523"/>
        <end position="535"/>
    </location>
</feature>
<dbReference type="PANTHER" id="PTHR10073">
    <property type="entry name" value="DNA MISMATCH REPAIR PROTEIN MLH, PMS, MUTL"/>
    <property type="match status" value="1"/>
</dbReference>
<dbReference type="GO" id="GO:0030983">
    <property type="term" value="F:mismatched DNA binding"/>
    <property type="evidence" value="ECO:0007669"/>
    <property type="project" value="InterPro"/>
</dbReference>
<keyword evidence="5" id="KW-0378">Hydrolase</keyword>
<organism evidence="5">
    <name type="scientific">Phallusia mammillata</name>
    <dbReference type="NCBI Taxonomy" id="59560"/>
    <lineage>
        <taxon>Eukaryota</taxon>
        <taxon>Metazoa</taxon>
        <taxon>Chordata</taxon>
        <taxon>Tunicata</taxon>
        <taxon>Ascidiacea</taxon>
        <taxon>Phlebobranchia</taxon>
        <taxon>Ascidiidae</taxon>
        <taxon>Phallusia</taxon>
    </lineage>
</organism>
<keyword evidence="5" id="KW-0540">Nuclease</keyword>
<evidence type="ECO:0000256" key="2">
    <source>
        <dbReference type="ARBA" id="ARBA00022763"/>
    </source>
</evidence>
<dbReference type="InterPro" id="IPR013507">
    <property type="entry name" value="DNA_mismatch_S5_2-like"/>
</dbReference>
<gene>
    <name evidence="5" type="primary">Pms2-002</name>
</gene>
<dbReference type="InterPro" id="IPR038973">
    <property type="entry name" value="MutL/Mlh/Pms-like"/>
</dbReference>
<protein>
    <submittedName>
        <fullName evidence="5">Mismatch repair endonuclease PMS2-like</fullName>
    </submittedName>
</protein>
<feature type="compositionally biased region" description="Low complexity" evidence="3">
    <location>
        <begin position="459"/>
        <end position="473"/>
    </location>
</feature>
<comment type="similarity">
    <text evidence="1">Belongs to the DNA mismatch repair MutL/HexB family.</text>
</comment>
<dbReference type="NCBIfam" id="TIGR00585">
    <property type="entry name" value="mutl"/>
    <property type="match status" value="1"/>
</dbReference>
<dbReference type="InterPro" id="IPR020568">
    <property type="entry name" value="Ribosomal_Su5_D2-typ_SF"/>
</dbReference>